<gene>
    <name evidence="8" type="ORF">CSSPJE1EN1_LOCUS24040</name>
</gene>
<evidence type="ECO:0000256" key="4">
    <source>
        <dbReference type="ARBA" id="ARBA00022964"/>
    </source>
</evidence>
<feature type="compositionally biased region" description="Basic and acidic residues" evidence="7">
    <location>
        <begin position="298"/>
        <end position="315"/>
    </location>
</feature>
<keyword evidence="9" id="KW-1185">Reference proteome</keyword>
<evidence type="ECO:0000256" key="6">
    <source>
        <dbReference type="ARBA" id="ARBA00023004"/>
    </source>
</evidence>
<dbReference type="Proteomes" id="UP001497444">
    <property type="component" value="Chromosome 9"/>
</dbReference>
<reference evidence="8" key="1">
    <citation type="submission" date="2024-02" db="EMBL/GenBank/DDBJ databases">
        <authorList>
            <consortium name="ELIXIR-Norway"/>
            <consortium name="Elixir Norway"/>
        </authorList>
    </citation>
    <scope>NUCLEOTIDE SEQUENCE</scope>
</reference>
<feature type="compositionally biased region" description="Low complexity" evidence="7">
    <location>
        <begin position="150"/>
        <end position="171"/>
    </location>
</feature>
<comment type="similarity">
    <text evidence="2">Belongs to the carotenoid oxygenase family.</text>
</comment>
<name>A0ABP0XLZ4_9BRYO</name>
<protein>
    <recommendedName>
        <fullName evidence="10">Carotenoid cleavage dioxygenase 8</fullName>
    </recommendedName>
</protein>
<dbReference type="Pfam" id="PF03055">
    <property type="entry name" value="RPE65"/>
    <property type="match status" value="1"/>
</dbReference>
<evidence type="ECO:0000256" key="2">
    <source>
        <dbReference type="ARBA" id="ARBA00006787"/>
    </source>
</evidence>
<dbReference type="InterPro" id="IPR004294">
    <property type="entry name" value="Carotenoid_Oase"/>
</dbReference>
<evidence type="ECO:0000256" key="1">
    <source>
        <dbReference type="ARBA" id="ARBA00001954"/>
    </source>
</evidence>
<accession>A0ABP0XLZ4</accession>
<keyword evidence="3" id="KW-0479">Metal-binding</keyword>
<evidence type="ECO:0000256" key="3">
    <source>
        <dbReference type="ARBA" id="ARBA00022723"/>
    </source>
</evidence>
<dbReference type="PANTHER" id="PTHR10543">
    <property type="entry name" value="BETA-CAROTENE DIOXYGENASE"/>
    <property type="match status" value="1"/>
</dbReference>
<feature type="non-terminal residue" evidence="8">
    <location>
        <position position="1"/>
    </location>
</feature>
<keyword evidence="4" id="KW-0223">Dioxygenase</keyword>
<keyword evidence="5" id="KW-0560">Oxidoreductase</keyword>
<evidence type="ECO:0000256" key="7">
    <source>
        <dbReference type="SAM" id="MobiDB-lite"/>
    </source>
</evidence>
<dbReference type="EMBL" id="OZ020104">
    <property type="protein sequence ID" value="CAK9278562.1"/>
    <property type="molecule type" value="Genomic_DNA"/>
</dbReference>
<feature type="region of interest" description="Disordered" evidence="7">
    <location>
        <begin position="150"/>
        <end position="181"/>
    </location>
</feature>
<feature type="compositionally biased region" description="Basic and acidic residues" evidence="7">
    <location>
        <begin position="172"/>
        <end position="181"/>
    </location>
</feature>
<keyword evidence="6" id="KW-0408">Iron</keyword>
<organism evidence="8 9">
    <name type="scientific">Sphagnum jensenii</name>
    <dbReference type="NCBI Taxonomy" id="128206"/>
    <lineage>
        <taxon>Eukaryota</taxon>
        <taxon>Viridiplantae</taxon>
        <taxon>Streptophyta</taxon>
        <taxon>Embryophyta</taxon>
        <taxon>Bryophyta</taxon>
        <taxon>Sphagnophytina</taxon>
        <taxon>Sphagnopsida</taxon>
        <taxon>Sphagnales</taxon>
        <taxon>Sphagnaceae</taxon>
        <taxon>Sphagnum</taxon>
    </lineage>
</organism>
<proteinExistence type="inferred from homology"/>
<feature type="region of interest" description="Disordered" evidence="7">
    <location>
        <begin position="298"/>
        <end position="320"/>
    </location>
</feature>
<evidence type="ECO:0000313" key="9">
    <source>
        <dbReference type="Proteomes" id="UP001497444"/>
    </source>
</evidence>
<evidence type="ECO:0000256" key="5">
    <source>
        <dbReference type="ARBA" id="ARBA00023002"/>
    </source>
</evidence>
<sequence>SIEKAIVDVESQNAALMLADSSCLLVSLTTSSPCSVTPVSIPAPCTDACFLRLRTSTAAETKLYMLTTQPTGDGTCMEFRAWSCDARAFSPVTVEVGSEQIVVGSTGRVAARLEAPYGLDVKIGASINVVVVYSSSAGKIWIMAAKSASGKGSSSGGSHAAAKGATASEGEGTARADDREGEGAPTRLLLLNSVVLDCNRPVFSLHVSPQHLLLGENNGVRVWFLRPLIKPSKMEKDKAQVKLIKPKLKAHEEVGGFLIKRSPQNGFKWEVKLQNGGHPRVSAAEVESAVVAMTGDGRIKGSKEKDEGMQEKPSEEGGGNFLEKERINGIVQINSVGGRGNIPAPFPGDLERDLESSVDSQGDAVSNDNFVLLHLQGTGGRNGSVPVVGAPVKHQEPVNQPTQKVSLMETASVPCPSSVLLLNGKGGTAMKRVGLAGPLFVRINEDDDIDSSVTKRRSQGAPPPTQVVDIQALNLKKFVLLDSRGTLNLLTLQESPEGQEPGTLNRFQLFTKHLQSSICVSSMAVLPLPPASVSNGAPLGLNSWKTVKKEEWEGEMQVQGAIPTWLNGTYLRNGPGYFKAGDHEFPHLFDGYSTLVRLNFENGKLTAGHAQLQSDAYKAAKSSGKMNFREFAVVPKHANFFQRIGELAGMAMGTTLTDNANTGVIRLGDGRVVCLTETVKGSIQIDPSNLKTIGRFIYEDNLGGLIHAAHPYVDEKEFITLLPDLLNPGYTAVRMVAGSNKRKIIGRVNCNGPAPGWVHSFAVTENYIVIPEMPLRYSVGNLLKAEPAEYFKFEWLPESGAWMHIMDRKTGKVVTCVEVPNFVTFHFINAYEEITGVDELLHGKPCIRIIVDCCEHEANPVILKRMTLEELRSYPGKVLPDARVGRFTITLHDGSTKGSLEAAVPPVEHGAGLDMNTINPRYVSRKYRYIYACGAHRPCNFPNSLTKIDLEEKTAKNWYHPGGIPTEPFFVPRPGAVAEDDGVVISLVSDDNGGGFIIVLNGSDFTELARADLPYGLPYGLHGCWVPGQVPQI</sequence>
<evidence type="ECO:0000313" key="8">
    <source>
        <dbReference type="EMBL" id="CAK9278562.1"/>
    </source>
</evidence>
<dbReference type="PANTHER" id="PTHR10543:SF24">
    <property type="entry name" value="CAROTENOID ISOMEROOXYGENASE"/>
    <property type="match status" value="1"/>
</dbReference>
<evidence type="ECO:0008006" key="10">
    <source>
        <dbReference type="Google" id="ProtNLM"/>
    </source>
</evidence>
<comment type="cofactor">
    <cofactor evidence="1">
        <name>Fe(2+)</name>
        <dbReference type="ChEBI" id="CHEBI:29033"/>
    </cofactor>
</comment>